<dbReference type="SMART" id="SM00382">
    <property type="entry name" value="AAA"/>
    <property type="match status" value="1"/>
</dbReference>
<dbReference type="PANTHER" id="PTHR30121:SF11">
    <property type="entry name" value="AAA+ ATPASE DOMAIN-CONTAINING PROTEIN"/>
    <property type="match status" value="1"/>
</dbReference>
<dbReference type="InterPro" id="IPR019476">
    <property type="entry name" value="T4SS_TraD_DNA-bd"/>
</dbReference>
<accession>A0A0S1SNL5</accession>
<dbReference type="SUPFAM" id="SSF52540">
    <property type="entry name" value="P-loop containing nucleoside triphosphate hydrolases"/>
    <property type="match status" value="1"/>
</dbReference>
<dbReference type="InterPro" id="IPR051162">
    <property type="entry name" value="T4SS_component"/>
</dbReference>
<evidence type="ECO:0000313" key="3">
    <source>
        <dbReference type="Proteomes" id="UP000069135"/>
    </source>
</evidence>
<dbReference type="Pfam" id="PF26449">
    <property type="entry name" value="DUF8128"/>
    <property type="match status" value="1"/>
</dbReference>
<evidence type="ECO:0000313" key="2">
    <source>
        <dbReference type="EMBL" id="ALM12974.1"/>
    </source>
</evidence>
<dbReference type="InterPro" id="IPR058441">
    <property type="entry name" value="DUF8128"/>
</dbReference>
<gene>
    <name evidence="2" type="ORF">PeribacterD1_0275</name>
</gene>
<dbReference type="KEGG" id="prf:PeribacterA2_0275"/>
<dbReference type="PATRIC" id="fig|1735161.3.peg.276"/>
<accession>A0A0S1SIL6</accession>
<organism evidence="2 3">
    <name type="scientific">Candidatus Peribacter riflensis</name>
    <dbReference type="NCBI Taxonomy" id="1735162"/>
    <lineage>
        <taxon>Bacteria</taxon>
        <taxon>Candidatus Peregrinibacteriota</taxon>
        <taxon>Candidatus Peribacteria</taxon>
        <taxon>Candidatus Peribacterales</taxon>
        <taxon>Candidatus Peribacteraceae</taxon>
        <taxon>Candidatus Peribacter</taxon>
    </lineage>
</organism>
<evidence type="ECO:0000259" key="1">
    <source>
        <dbReference type="SMART" id="SM00382"/>
    </source>
</evidence>
<name>A0A0S1SJ84_9BACT</name>
<accession>A0A0S1SJ84</accession>
<dbReference type="Pfam" id="PF10412">
    <property type="entry name" value="TrwB_AAD_bind"/>
    <property type="match status" value="1"/>
</dbReference>
<proteinExistence type="predicted"/>
<accession>A0A0S1SR02</accession>
<reference evidence="2 3" key="2">
    <citation type="journal article" date="2016" name="PeerJ">
        <title>Analysis of five complete genome sequences for members of the class Peribacteria in the recently recognized Peregrinibacteria bacterial phylum.</title>
        <authorList>
            <person name="Anantharaman K."/>
            <person name="Brown C.T."/>
            <person name="Burstein D."/>
            <person name="Castelle C.J."/>
            <person name="Probst A.J."/>
            <person name="Thomas B.C."/>
            <person name="Williams K.H."/>
            <person name="Banfield J.F."/>
        </authorList>
    </citation>
    <scope>NUCLEOTIDE SEQUENCE [LARGE SCALE GENOMIC DNA]</scope>
    <source>
        <strain evidence="2">RIFOXYD1_FULL_PER-ii_59_16</strain>
    </source>
</reference>
<dbReference type="AlphaFoldDB" id="A0A0S1SJ84"/>
<reference evidence="3" key="1">
    <citation type="submission" date="2015-10" db="EMBL/GenBank/DDBJ databases">
        <title>Analysis of five complete genome sequences for members of the class Peribacteria in the recently recognized Peregrinibacteria bacterial phylum.</title>
        <authorList>
            <person name="Anantharaman K."/>
            <person name="Brown C.T."/>
            <person name="Burstein D."/>
            <person name="Castelle C.J."/>
            <person name="Probst A.J."/>
            <person name="Thomas B.C."/>
            <person name="Williams K.H."/>
            <person name="Banfield J.F."/>
        </authorList>
    </citation>
    <scope>NUCLEOTIDE SEQUENCE [LARGE SCALE GENOMIC DNA]</scope>
</reference>
<dbReference type="Proteomes" id="UP000069135">
    <property type="component" value="Chromosome"/>
</dbReference>
<sequence length="824" mass="93927">MNILYALLGLLAIAAAGATLLWLLRLLEDFRREQDLVFLQLLVPKKESKEDKEQLSEQFSSGQDFREVLGVMEHLYQSLHSLYSTSPRRWWKGQPFFSVEYAALAGEILFYIVCPRSIAPLLEKQITSFYPDTIIDEVEDYNIFTDTSVVSAQVLLAKKPFTSIFRTYQQLKSDPLNTITNAFSKLKVSEGAAVQFVLRPVASGWQQQLQKEAIRLINPKKTGLSFWNPLSWLSATVSMLLPGSDLSPQQEQATGERVSQMVEEYSKAVDEKAGSPGFTAVMRIVTSADTVARSTVLLDTVLASFEQFNDVRGNRFRKPHFVRQRQIIERFIRRSPRRTFLQSLASPKLLLGTGELTTFFHLPNTKYNKVDTIKWQNFKIAPAPKDIPEEGIFLGINSHRGEKQKIQMKNEDRFRHFYIIGQTGTGKSSIIQLMARQDFHSGNGVCVVDPHGSLIEDLLPYIPRERADDVIYFNPADMERPMGLNLLEGKTPEERDLIALDAMNMMVKMFGNEVFGPRIQDYFRNGCLTLMEDEEEGGAITDLVKLFTDEEWQKYKVSRVKNPIVRSFWEKQMAMTGQREKQEMIPYFAAKFGQFYTNTLMRNIVGQTKSAFDIADVMNSGKILLANLSKGLIGDINSQLLGMIFVNKMQVAAMRRQREDAQKRKDFFLYIDEFQNFVTQSIESILSEARKYRLGLILAHQYIDQLEKEDKLSGSVSLKGAVFGNIGTMIFYKVGPQDAEVCAKEMAPVFSEQDLVNLDAFKGAMKLCIDGKPSRPFTIEVPRPWLDTTFTKDAQAAEAFKQLSRLTYGRQKEFVSREILRRIG</sequence>
<accession>A0A0S1SNE5</accession>
<dbReference type="PANTHER" id="PTHR30121">
    <property type="entry name" value="UNCHARACTERIZED PROTEIN YJGR-RELATED"/>
    <property type="match status" value="1"/>
</dbReference>
<dbReference type="InterPro" id="IPR027417">
    <property type="entry name" value="P-loop_NTPase"/>
</dbReference>
<dbReference type="EMBL" id="CP013065">
    <property type="protein sequence ID" value="ALM12974.1"/>
    <property type="molecule type" value="Genomic_DNA"/>
</dbReference>
<protein>
    <recommendedName>
        <fullName evidence="1">AAA+ ATPase domain-containing protein</fullName>
    </recommendedName>
</protein>
<dbReference type="STRING" id="1735162.PeribacterB2_0275"/>
<dbReference type="Gene3D" id="3.40.50.300">
    <property type="entry name" value="P-loop containing nucleotide triphosphate hydrolases"/>
    <property type="match status" value="2"/>
</dbReference>
<feature type="domain" description="AAA+ ATPase" evidence="1">
    <location>
        <begin position="413"/>
        <end position="736"/>
    </location>
</feature>
<dbReference type="InterPro" id="IPR003593">
    <property type="entry name" value="AAA+_ATPase"/>
</dbReference>